<organism evidence="1 2">
    <name type="scientific">Ascaris lumbricoides</name>
    <name type="common">Giant roundworm</name>
    <dbReference type="NCBI Taxonomy" id="6252"/>
    <lineage>
        <taxon>Eukaryota</taxon>
        <taxon>Metazoa</taxon>
        <taxon>Ecdysozoa</taxon>
        <taxon>Nematoda</taxon>
        <taxon>Chromadorea</taxon>
        <taxon>Rhabditida</taxon>
        <taxon>Spirurina</taxon>
        <taxon>Ascaridomorpha</taxon>
        <taxon>Ascaridoidea</taxon>
        <taxon>Ascarididae</taxon>
        <taxon>Ascaris</taxon>
    </lineage>
</organism>
<keyword evidence="1" id="KW-1185">Reference proteome</keyword>
<evidence type="ECO:0000313" key="2">
    <source>
        <dbReference type="WBParaSite" id="ALUE_0000725001-mRNA-1"/>
    </source>
</evidence>
<reference evidence="2" key="1">
    <citation type="submission" date="2017-02" db="UniProtKB">
        <authorList>
            <consortium name="WormBaseParasite"/>
        </authorList>
    </citation>
    <scope>IDENTIFICATION</scope>
</reference>
<dbReference type="WBParaSite" id="ALUE_0000725001-mRNA-1">
    <property type="protein sequence ID" value="ALUE_0000725001-mRNA-1"/>
    <property type="gene ID" value="ALUE_0000725001"/>
</dbReference>
<dbReference type="Proteomes" id="UP000036681">
    <property type="component" value="Unplaced"/>
</dbReference>
<proteinExistence type="predicted"/>
<evidence type="ECO:0000313" key="1">
    <source>
        <dbReference type="Proteomes" id="UP000036681"/>
    </source>
</evidence>
<accession>A0A0M3HW19</accession>
<sequence length="219" mass="24565">MPAILSFKMHGVMPVIRHTRPPELTGMTHFHASMQNKSKMKLVSEAGAKYNVQGDSWRQASIKTEETKIKRTSDGVAFMFRWNNDAQICPATSVQVIPHDSPKVMFRPLSCSLYCLSAIITSSYFGRSDPSKNKRGKAYKGRRDSEYKCFEAHDGVLYRPGDHVFIEVSQCEPYFIGTISNFKMEVTGFAAELRDEAFAHSEKGSDPETVVLLSNARSA</sequence>
<dbReference type="AlphaFoldDB" id="A0A0M3HW19"/>
<name>A0A0M3HW19_ASCLU</name>
<protein>
    <submittedName>
        <fullName evidence="2">BAH domain-containing protein</fullName>
    </submittedName>
</protein>